<reference evidence="2 3" key="1">
    <citation type="submission" date="2018-05" db="EMBL/GenBank/DDBJ databases">
        <title>Draft genome sequence of Scytalidium lignicola DSM 105466, a ubiquitous saprotrophic fungus.</title>
        <authorList>
            <person name="Buettner E."/>
            <person name="Gebauer A.M."/>
            <person name="Hofrichter M."/>
            <person name="Liers C."/>
            <person name="Kellner H."/>
        </authorList>
    </citation>
    <scope>NUCLEOTIDE SEQUENCE [LARGE SCALE GENOMIC DNA]</scope>
    <source>
        <strain evidence="2 3">DSM 105466</strain>
    </source>
</reference>
<proteinExistence type="predicted"/>
<feature type="non-terminal residue" evidence="2">
    <location>
        <position position="1"/>
    </location>
</feature>
<name>A0A3E2H769_SCYLI</name>
<keyword evidence="1" id="KW-0472">Membrane</keyword>
<dbReference type="Pfam" id="PF11374">
    <property type="entry name" value="DUF3176"/>
    <property type="match status" value="1"/>
</dbReference>
<dbReference type="PANTHER" id="PTHR35394">
    <property type="entry name" value="DUF3176 DOMAIN-CONTAINING PROTEIN"/>
    <property type="match status" value="1"/>
</dbReference>
<protein>
    <submittedName>
        <fullName evidence="2">Uncharacterized protein</fullName>
    </submittedName>
</protein>
<feature type="non-terminal residue" evidence="2">
    <location>
        <position position="657"/>
    </location>
</feature>
<keyword evidence="1" id="KW-1133">Transmembrane helix</keyword>
<dbReference type="InterPro" id="IPR021514">
    <property type="entry name" value="DUF3176"/>
</dbReference>
<keyword evidence="3" id="KW-1185">Reference proteome</keyword>
<keyword evidence="1" id="KW-0812">Transmembrane</keyword>
<accession>A0A3E2H769</accession>
<feature type="transmembrane region" description="Helical" evidence="1">
    <location>
        <begin position="570"/>
        <end position="592"/>
    </location>
</feature>
<dbReference type="AlphaFoldDB" id="A0A3E2H769"/>
<evidence type="ECO:0000313" key="3">
    <source>
        <dbReference type="Proteomes" id="UP000258309"/>
    </source>
</evidence>
<feature type="transmembrane region" description="Helical" evidence="1">
    <location>
        <begin position="219"/>
        <end position="240"/>
    </location>
</feature>
<dbReference type="OrthoDB" id="5376804at2759"/>
<dbReference type="STRING" id="5539.A0A3E2H769"/>
<dbReference type="Proteomes" id="UP000258309">
    <property type="component" value="Unassembled WGS sequence"/>
</dbReference>
<dbReference type="OMA" id="HTIIRGA"/>
<feature type="transmembrane region" description="Helical" evidence="1">
    <location>
        <begin position="154"/>
        <end position="174"/>
    </location>
</feature>
<sequence length="657" mass="72153">MAEQLMMEEWDSHSRDDREDRMQPALCVAASHDYVVPRKPLAHSISSESKVPLIYPSESQTGNPYRWYSEGFKLNRSHAPKKSSSHLQGGGERPRAGFWARILDLISPTVNWWLYEVMAALLSLVGMVVLLIVLHHSDGKSLESWPLKISLNGIVAGLTTLIRTSFMVAVASAISQGKWVWFYPDMGVKTKRRLEDLAIFDNASRGPIGSLSLLWRTKAGHLVSLGAVLTLGSLAFDIFAQEVLSLKTRWVVVESTQSENASVVFANTVPRVDYYSDFEHGGSLTIQQATPGMKAAIYNGILTKSATPLLASCATSNCTWPVTPTLGVCGSCNEVKVTTSCSSSKEHPLGYCNYTLPDNTTASGGMGLQNSLLLELSPAADWDNEDSSTRFLYKFNLISNEQDTIGAQCGLYLCIQAFSNITVINGTQSKPTIKTWSEVLPIPEMNASNTDTIFTNIPDSFNTAPNSTYGMNWLALSGIRHQLAPILDGTAYMLDIGEYNYSSDFIEAIYGVSWTMDSLDTWISNLATSITNEIRQDGDTSLTSNATLADEAARYAGTAYVTEIYMHVRWGWLAFPSSMLILAAVFLLASIVQSKRRGIQAWKSDPLAFMFMNTDERLMESVTGVMDKNESLNNIIGGAEVVLQKKEGGGWGFRLAS</sequence>
<feature type="transmembrane region" description="Helical" evidence="1">
    <location>
        <begin position="112"/>
        <end position="134"/>
    </location>
</feature>
<dbReference type="PANTHER" id="PTHR35394:SF5">
    <property type="entry name" value="DUF3176 DOMAIN-CONTAINING PROTEIN"/>
    <property type="match status" value="1"/>
</dbReference>
<gene>
    <name evidence="2" type="ORF">B7463_g7324</name>
</gene>
<dbReference type="EMBL" id="NCSJ02000142">
    <property type="protein sequence ID" value="RFU29032.1"/>
    <property type="molecule type" value="Genomic_DNA"/>
</dbReference>
<evidence type="ECO:0000313" key="2">
    <source>
        <dbReference type="EMBL" id="RFU29032.1"/>
    </source>
</evidence>
<evidence type="ECO:0000256" key="1">
    <source>
        <dbReference type="SAM" id="Phobius"/>
    </source>
</evidence>
<organism evidence="2 3">
    <name type="scientific">Scytalidium lignicola</name>
    <name type="common">Hyphomycete</name>
    <dbReference type="NCBI Taxonomy" id="5539"/>
    <lineage>
        <taxon>Eukaryota</taxon>
        <taxon>Fungi</taxon>
        <taxon>Dikarya</taxon>
        <taxon>Ascomycota</taxon>
        <taxon>Pezizomycotina</taxon>
        <taxon>Leotiomycetes</taxon>
        <taxon>Leotiomycetes incertae sedis</taxon>
        <taxon>Scytalidium</taxon>
    </lineage>
</organism>
<comment type="caution">
    <text evidence="2">The sequence shown here is derived from an EMBL/GenBank/DDBJ whole genome shotgun (WGS) entry which is preliminary data.</text>
</comment>